<organism evidence="1">
    <name type="scientific">Porphyromonas phage phage017a_JCVISC001</name>
    <dbReference type="NCBI Taxonomy" id="3154107"/>
    <lineage>
        <taxon>Viruses</taxon>
        <taxon>Duplodnaviria</taxon>
        <taxon>Heunggongvirae</taxon>
        <taxon>Uroviricota</taxon>
        <taxon>Caudoviricetes</taxon>
        <taxon>Nixviridae</taxon>
        <taxon>Dewhirstvirus</taxon>
        <taxon>Dewhirstvirus pging00K</taxon>
    </lineage>
</organism>
<evidence type="ECO:0000313" key="1">
    <source>
        <dbReference type="EMBL" id="DBA55404.1"/>
    </source>
</evidence>
<protein>
    <recommendedName>
        <fullName evidence="2">Lipoprotein</fullName>
    </recommendedName>
</protein>
<reference evidence="1" key="1">
    <citation type="journal article" date="2023" name="Microbiome">
        <title>Phages are unrecognized players in the ecology of the oral pathogen Porphyromonas gingivalis.</title>
        <authorList>
            <person name="Matrishin C.B."/>
            <person name="Haase E.M."/>
            <person name="Dewhirst F.E."/>
            <person name="Mark Welch J.L."/>
            <person name="Miranda-Sanchez F."/>
            <person name="Chen T."/>
            <person name="MacFarland D.C."/>
            <person name="Kauffman K.M."/>
        </authorList>
    </citation>
    <scope>NUCLEOTIDE SEQUENCE</scope>
</reference>
<evidence type="ECO:0008006" key="2">
    <source>
        <dbReference type="Google" id="ProtNLM"/>
    </source>
</evidence>
<dbReference type="EMBL" id="BK068098">
    <property type="protein sequence ID" value="DBA55404.1"/>
    <property type="molecule type" value="Genomic_DNA"/>
</dbReference>
<accession>A0AAT9JK43</accession>
<sequence>MKILFLYFRFVTMCITACYDCCIDAIYQNAFSYRKIQSKIVAKNLATSKKHRIFVV</sequence>
<reference evidence="1" key="2">
    <citation type="submission" date="2024-05" db="EMBL/GenBank/DDBJ databases">
        <authorList>
            <person name="Matrishin C.B."/>
            <person name="Kauffman K.M."/>
        </authorList>
    </citation>
    <scope>NUCLEOTIDE SEQUENCE</scope>
</reference>
<name>A0AAT9JK43_9CAUD</name>
<proteinExistence type="predicted"/>